<dbReference type="AlphaFoldDB" id="A0A1X9NJ69"/>
<name>A0A1X9NJ69_9GAMM</name>
<proteinExistence type="predicted"/>
<organism evidence="1 2">
    <name type="scientific">Oceanicoccus sagamiensis</name>
    <dbReference type="NCBI Taxonomy" id="716816"/>
    <lineage>
        <taxon>Bacteria</taxon>
        <taxon>Pseudomonadati</taxon>
        <taxon>Pseudomonadota</taxon>
        <taxon>Gammaproteobacteria</taxon>
        <taxon>Cellvibrionales</taxon>
        <taxon>Spongiibacteraceae</taxon>
        <taxon>Oceanicoccus</taxon>
    </lineage>
</organism>
<dbReference type="EMBL" id="CP019343">
    <property type="protein sequence ID" value="ARN74937.1"/>
    <property type="molecule type" value="Genomic_DNA"/>
</dbReference>
<reference evidence="1 2" key="1">
    <citation type="submission" date="2016-11" db="EMBL/GenBank/DDBJ databases">
        <title>Trade-off between light-utilization and light-protection in marine flavobacteria.</title>
        <authorList>
            <person name="Kumagai Y."/>
        </authorList>
    </citation>
    <scope>NUCLEOTIDE SEQUENCE [LARGE SCALE GENOMIC DNA]</scope>
    <source>
        <strain evidence="1 2">NBRC 107125</strain>
    </source>
</reference>
<dbReference type="RefSeq" id="WP_085759104.1">
    <property type="nucleotide sequence ID" value="NZ_CP019343.1"/>
</dbReference>
<dbReference type="PANTHER" id="PTHR46656">
    <property type="entry name" value="PUTATIVE-RELATED"/>
    <property type="match status" value="1"/>
</dbReference>
<dbReference type="KEGG" id="osg:BST96_12925"/>
<evidence type="ECO:0000313" key="1">
    <source>
        <dbReference type="EMBL" id="ARN74937.1"/>
    </source>
</evidence>
<evidence type="ECO:0008006" key="3">
    <source>
        <dbReference type="Google" id="ProtNLM"/>
    </source>
</evidence>
<dbReference type="OrthoDB" id="5936320at2"/>
<dbReference type="PANTHER" id="PTHR46656:SF3">
    <property type="entry name" value="PUTATIVE-RELATED"/>
    <property type="match status" value="1"/>
</dbReference>
<keyword evidence="2" id="KW-1185">Reference proteome</keyword>
<gene>
    <name evidence="1" type="ORF">BST96_12925</name>
</gene>
<dbReference type="STRING" id="716816.BST96_12925"/>
<protein>
    <recommendedName>
        <fullName evidence="3">Glycosyltransferase</fullName>
    </recommendedName>
</protein>
<dbReference type="Proteomes" id="UP000193450">
    <property type="component" value="Chromosome"/>
</dbReference>
<dbReference type="Gene3D" id="3.40.50.2000">
    <property type="entry name" value="Glycogen Phosphorylase B"/>
    <property type="match status" value="1"/>
</dbReference>
<accession>A0A1X9NJ69</accession>
<dbReference type="CDD" id="cd01635">
    <property type="entry name" value="Glycosyltransferase_GTB-type"/>
    <property type="match status" value="1"/>
</dbReference>
<evidence type="ECO:0000313" key="2">
    <source>
        <dbReference type="Proteomes" id="UP000193450"/>
    </source>
</evidence>
<sequence length="425" mass="48368">MIIIVYSEENEDSIKDNLGAPAYSYYFVLKSFLPALEQLGKVMVVEKPQDADEIYAKANGEHCVFLSFTAPHETEINLKCPTIPVFAWEFYNIPDEFWDGDISNDWRFVLGKLGWAITHSRFTVESVQTAVRVDYPVISVPAPVWDGYAPESAAEIGQVVDNFSLAVEGLSFDSRDCAVDDHLNGGELSKAISNEARQFDITGITYTTIFNPIDGRKNWPELMWAFCWAFKEQENATLILKLAAHRADDMVDALLSDLSRATPFKCRVIVIAGYLDQVNYDVLLNNTTYIVNASRGEGQCLPLMEYMARGKPAIAPKHTGMEDYIDESAAFIVRTSLEPSHWPHDPRHSYRTLRHRINWESLIEAYEASYQVAVNDQQTYASMGRRASEILEQHCSLRVTVDKLRAFFDDHRTMSERYKQRRNTG</sequence>
<dbReference type="SUPFAM" id="SSF53756">
    <property type="entry name" value="UDP-Glycosyltransferase/glycogen phosphorylase"/>
    <property type="match status" value="1"/>
</dbReference>